<dbReference type="EMBL" id="NKYE01000030">
    <property type="protein sequence ID" value="OZM69938.1"/>
    <property type="molecule type" value="Genomic_DNA"/>
</dbReference>
<protein>
    <submittedName>
        <fullName evidence="2">Thiamin biosynthesis protein</fullName>
    </submittedName>
</protein>
<dbReference type="GO" id="GO:0008641">
    <property type="term" value="F:ubiquitin-like modifier activating enzyme activity"/>
    <property type="evidence" value="ECO:0007669"/>
    <property type="project" value="InterPro"/>
</dbReference>
<name>A0A263CVC2_9PSEU</name>
<dbReference type="AlphaFoldDB" id="A0A263CVC2"/>
<accession>A0A263CVC2</accession>
<proteinExistence type="predicted"/>
<dbReference type="InterPro" id="IPR000594">
    <property type="entry name" value="ThiF_NAD_FAD-bd"/>
</dbReference>
<comment type="caution">
    <text evidence="2">The sequence shown here is derived from an EMBL/GenBank/DDBJ whole genome shotgun (WGS) entry which is preliminary data.</text>
</comment>
<sequence length="346" mass="37054">MTQSPTADRALPERPRLLPGLAVLDRAGGELQIGLDPRHGVVAEDLPADIVDVLRRLDGSRTTRSLLGSVADDHVERLREILTALSERRLVEEAAPRRGRRVVPEPELWSLRTGVRCMDVRARRAQSTVTLHGNGRLAVAVATLLAVAGVGHLEIESTGHVTEADLGSGFSTADLGRSRRHAIADTVRRANPDVRTTRLPGDRRADLVLLTDAVVPAPELVRELVGDGLPHLAVRVRDGLGIVGPLVFPGRSSCLRCADLHRTDLDSSWPLVASQLAGHAQHAELTSVQATAALAAGQVLRVLAPATSPPPVWNATLEIDSYVGGVRRRTWEPHPACGCGAMPVEE</sequence>
<dbReference type="Gene3D" id="3.40.50.720">
    <property type="entry name" value="NAD(P)-binding Rossmann-like Domain"/>
    <property type="match status" value="1"/>
</dbReference>
<keyword evidence="3" id="KW-1185">Reference proteome</keyword>
<dbReference type="Pfam" id="PF00899">
    <property type="entry name" value="ThiF"/>
    <property type="match status" value="1"/>
</dbReference>
<dbReference type="InParanoid" id="A0A263CVC2"/>
<dbReference type="InterPro" id="IPR035985">
    <property type="entry name" value="Ubiquitin-activating_enz"/>
</dbReference>
<evidence type="ECO:0000313" key="3">
    <source>
        <dbReference type="Proteomes" id="UP000242444"/>
    </source>
</evidence>
<dbReference type="OrthoDB" id="4426339at2"/>
<reference evidence="2 3" key="1">
    <citation type="submission" date="2017-07" db="EMBL/GenBank/DDBJ databases">
        <title>Amycolatopsis antarcticus sp. nov., isolated from the surface of an Antarcticus brown macroalga.</title>
        <authorList>
            <person name="Wang J."/>
            <person name="Leiva S."/>
            <person name="Huang J."/>
            <person name="Huang Y."/>
        </authorList>
    </citation>
    <scope>NUCLEOTIDE SEQUENCE [LARGE SCALE GENOMIC DNA]</scope>
    <source>
        <strain evidence="2 3">AU-G6</strain>
    </source>
</reference>
<evidence type="ECO:0000313" key="2">
    <source>
        <dbReference type="EMBL" id="OZM69938.1"/>
    </source>
</evidence>
<organism evidence="2 3">
    <name type="scientific">Amycolatopsis antarctica</name>
    <dbReference type="NCBI Taxonomy" id="1854586"/>
    <lineage>
        <taxon>Bacteria</taxon>
        <taxon>Bacillati</taxon>
        <taxon>Actinomycetota</taxon>
        <taxon>Actinomycetes</taxon>
        <taxon>Pseudonocardiales</taxon>
        <taxon>Pseudonocardiaceae</taxon>
        <taxon>Amycolatopsis</taxon>
    </lineage>
</organism>
<dbReference type="SUPFAM" id="SSF69572">
    <property type="entry name" value="Activating enzymes of the ubiquitin-like proteins"/>
    <property type="match status" value="1"/>
</dbReference>
<feature type="domain" description="THIF-type NAD/FAD binding fold" evidence="1">
    <location>
        <begin position="125"/>
        <end position="337"/>
    </location>
</feature>
<dbReference type="Proteomes" id="UP000242444">
    <property type="component" value="Unassembled WGS sequence"/>
</dbReference>
<gene>
    <name evidence="2" type="ORF">CFN78_28000</name>
</gene>
<evidence type="ECO:0000259" key="1">
    <source>
        <dbReference type="Pfam" id="PF00899"/>
    </source>
</evidence>
<dbReference type="RefSeq" id="WP_094866328.1">
    <property type="nucleotide sequence ID" value="NZ_NKYE01000030.1"/>
</dbReference>